<evidence type="ECO:0000256" key="1">
    <source>
        <dbReference type="ARBA" id="ARBA00008384"/>
    </source>
</evidence>
<proteinExistence type="inferred from homology"/>
<dbReference type="PANTHER" id="PTHR13255">
    <property type="entry name" value="ATAXIN-10"/>
    <property type="match status" value="1"/>
</dbReference>
<gene>
    <name evidence="8" type="ORF">CLIB1423_17S00298</name>
</gene>
<dbReference type="PANTHER" id="PTHR13255:SF0">
    <property type="entry name" value="ATAXIN-10"/>
    <property type="match status" value="1"/>
</dbReference>
<dbReference type="InterPro" id="IPR011989">
    <property type="entry name" value="ARM-like"/>
</dbReference>
<dbReference type="GO" id="GO:0005829">
    <property type="term" value="C:cytosol"/>
    <property type="evidence" value="ECO:0007669"/>
    <property type="project" value="TreeGrafter"/>
</dbReference>
<dbReference type="SUPFAM" id="SSF48371">
    <property type="entry name" value="ARM repeat"/>
    <property type="match status" value="1"/>
</dbReference>
<dbReference type="OrthoDB" id="379794at2759"/>
<dbReference type="AlphaFoldDB" id="A0A9P0QT47"/>
<dbReference type="GO" id="GO:0051301">
    <property type="term" value="P:cell division"/>
    <property type="evidence" value="ECO:0007669"/>
    <property type="project" value="UniProtKB-KW"/>
</dbReference>
<evidence type="ECO:0000313" key="9">
    <source>
        <dbReference type="Proteomes" id="UP000837801"/>
    </source>
</evidence>
<dbReference type="InterPro" id="IPR051374">
    <property type="entry name" value="Ataxin-10/CTR86_families"/>
</dbReference>
<sequence length="483" mass="55469">MELDPISLLIQTKSTLENQTSNVETYGYILSQLGALVAQSSASEQARLSLVSNPKVSAILSEIVEPCKFENFDEYKLRIFRGCILLIRNLGSTGILAKSRYIHNLLSSFSQLIVSVEASPIRAQLIVSYVEALANIGVNADKISVDLKLVTNMLESVSYEADEEPIKLPVAIFLNNFFNSENLFKLLNEKSSSYIIMKWLVRKFEEMDTDNELDPSENILLEFAQNVISHESYNKWLHRAYEQSETTFTFSQIMKFNQIIVTSKEEWDSFQSAAILAWAFDFFKVFATLTEEILPKPIQEIDRDQLEIIHSNLISILDCISDMGKLNSTRQFLEHYNAMEELIKLLRVVHENVERKTLKKVEEVSKDELSRKAKRFPQIKSLIIEIISFMCHDSFSMQEKVREYHGLELVLSNCMIDDNDPYIKERAIICIKILLDKNSKNQQFVADLEAEQTVNDEALREVGYEVEIDNGQVKLRKSEKQGN</sequence>
<keyword evidence="2" id="KW-0132">Cell division</keyword>
<protein>
    <recommendedName>
        <fullName evidence="5">Ataxin-10 homolog</fullName>
    </recommendedName>
    <alternativeName>
        <fullName evidence="6">Copper transport protein 86</fullName>
    </alternativeName>
</protein>
<evidence type="ECO:0000259" key="7">
    <source>
        <dbReference type="Pfam" id="PF09759"/>
    </source>
</evidence>
<organism evidence="8 9">
    <name type="scientific">[Candida] railenensis</name>
    <dbReference type="NCBI Taxonomy" id="45579"/>
    <lineage>
        <taxon>Eukaryota</taxon>
        <taxon>Fungi</taxon>
        <taxon>Dikarya</taxon>
        <taxon>Ascomycota</taxon>
        <taxon>Saccharomycotina</taxon>
        <taxon>Pichiomycetes</taxon>
        <taxon>Debaryomycetaceae</taxon>
        <taxon>Kurtzmaniella</taxon>
    </lineage>
</organism>
<evidence type="ECO:0000256" key="4">
    <source>
        <dbReference type="ARBA" id="ARBA00044746"/>
    </source>
</evidence>
<dbReference type="Gene3D" id="1.25.10.10">
    <property type="entry name" value="Leucine-rich Repeat Variant"/>
    <property type="match status" value="1"/>
</dbReference>
<evidence type="ECO:0000313" key="8">
    <source>
        <dbReference type="EMBL" id="CAH2354488.1"/>
    </source>
</evidence>
<evidence type="ECO:0000256" key="2">
    <source>
        <dbReference type="ARBA" id="ARBA00022618"/>
    </source>
</evidence>
<name>A0A9P0QT47_9ASCO</name>
<comment type="caution">
    <text evidence="8">The sequence shown here is derived from an EMBL/GenBank/DDBJ whole genome shotgun (WGS) entry which is preliminary data.</text>
</comment>
<dbReference type="InterPro" id="IPR016024">
    <property type="entry name" value="ARM-type_fold"/>
</dbReference>
<evidence type="ECO:0000256" key="5">
    <source>
        <dbReference type="ARBA" id="ARBA00044801"/>
    </source>
</evidence>
<feature type="domain" description="Ataxin-10" evidence="7">
    <location>
        <begin position="379"/>
        <end position="475"/>
    </location>
</feature>
<evidence type="ECO:0000256" key="6">
    <source>
        <dbReference type="ARBA" id="ARBA00044805"/>
    </source>
</evidence>
<keyword evidence="9" id="KW-1185">Reference proteome</keyword>
<dbReference type="InterPro" id="IPR019156">
    <property type="entry name" value="Ataxin-10_domain"/>
</dbReference>
<dbReference type="Proteomes" id="UP000837801">
    <property type="component" value="Unassembled WGS sequence"/>
</dbReference>
<reference evidence="8" key="1">
    <citation type="submission" date="2022-03" db="EMBL/GenBank/DDBJ databases">
        <authorList>
            <person name="Legras J.-L."/>
            <person name="Devillers H."/>
            <person name="Grondin C."/>
        </authorList>
    </citation>
    <scope>NUCLEOTIDE SEQUENCE</scope>
    <source>
        <strain evidence="8">CLIB 1423</strain>
    </source>
</reference>
<dbReference type="EMBL" id="CAKXYY010000017">
    <property type="protein sequence ID" value="CAH2354488.1"/>
    <property type="molecule type" value="Genomic_DNA"/>
</dbReference>
<evidence type="ECO:0000256" key="3">
    <source>
        <dbReference type="ARBA" id="ARBA00023306"/>
    </source>
</evidence>
<comment type="function">
    <text evidence="4">May play a role in the regulation of cytokinesis.</text>
</comment>
<comment type="similarity">
    <text evidence="1">Belongs to the ataxin-10 family.</text>
</comment>
<keyword evidence="3" id="KW-0131">Cell cycle</keyword>
<accession>A0A9P0QT47</accession>
<dbReference type="Pfam" id="PF09759">
    <property type="entry name" value="Atx10homo_assoc"/>
    <property type="match status" value="1"/>
</dbReference>